<evidence type="ECO:0000256" key="6">
    <source>
        <dbReference type="ARBA" id="ARBA00023002"/>
    </source>
</evidence>
<dbReference type="SUPFAM" id="SSF48264">
    <property type="entry name" value="Cytochrome P450"/>
    <property type="match status" value="1"/>
</dbReference>
<evidence type="ECO:0000256" key="7">
    <source>
        <dbReference type="ARBA" id="ARBA00023004"/>
    </source>
</evidence>
<dbReference type="PROSITE" id="PS00086">
    <property type="entry name" value="CYTOCHROME_P450"/>
    <property type="match status" value="1"/>
</dbReference>
<evidence type="ECO:0008006" key="15">
    <source>
        <dbReference type="Google" id="ProtNLM"/>
    </source>
</evidence>
<dbReference type="InterPro" id="IPR017972">
    <property type="entry name" value="Cyt_P450_CS"/>
</dbReference>
<reference evidence="13" key="1">
    <citation type="submission" date="2022-02" db="EMBL/GenBank/DDBJ databases">
        <authorList>
            <person name="Henning P.M."/>
            <person name="McCubbin A.G."/>
            <person name="Shore J.S."/>
        </authorList>
    </citation>
    <scope>NUCLEOTIDE SEQUENCE</scope>
    <source>
        <strain evidence="13">F60SS</strain>
        <tissue evidence="13">Leaves</tissue>
    </source>
</reference>
<dbReference type="GO" id="GO:0016020">
    <property type="term" value="C:membrane"/>
    <property type="evidence" value="ECO:0007669"/>
    <property type="project" value="UniProtKB-SubCell"/>
</dbReference>
<evidence type="ECO:0000256" key="11">
    <source>
        <dbReference type="RuleBase" id="RU000461"/>
    </source>
</evidence>
<evidence type="ECO:0000256" key="10">
    <source>
        <dbReference type="PIRSR" id="PIRSR602401-1"/>
    </source>
</evidence>
<keyword evidence="12" id="KW-0812">Transmembrane</keyword>
<evidence type="ECO:0000256" key="2">
    <source>
        <dbReference type="ARBA" id="ARBA00004370"/>
    </source>
</evidence>
<evidence type="ECO:0000256" key="1">
    <source>
        <dbReference type="ARBA" id="ARBA00001971"/>
    </source>
</evidence>
<dbReference type="PRINTS" id="PR00385">
    <property type="entry name" value="P450"/>
</dbReference>
<protein>
    <recommendedName>
        <fullName evidence="15">Cytochrome P450</fullName>
    </recommendedName>
</protein>
<evidence type="ECO:0000313" key="13">
    <source>
        <dbReference type="EMBL" id="KAJ4832774.1"/>
    </source>
</evidence>
<dbReference type="InterPro" id="IPR002401">
    <property type="entry name" value="Cyt_P450_E_grp-I"/>
</dbReference>
<evidence type="ECO:0000256" key="12">
    <source>
        <dbReference type="SAM" id="Phobius"/>
    </source>
</evidence>
<dbReference type="PRINTS" id="PR00463">
    <property type="entry name" value="EP450I"/>
</dbReference>
<dbReference type="Proteomes" id="UP001141552">
    <property type="component" value="Unassembled WGS sequence"/>
</dbReference>
<dbReference type="InterPro" id="IPR036396">
    <property type="entry name" value="Cyt_P450_sf"/>
</dbReference>
<keyword evidence="7 10" id="KW-0408">Iron</keyword>
<evidence type="ECO:0000256" key="8">
    <source>
        <dbReference type="ARBA" id="ARBA00023033"/>
    </source>
</evidence>
<dbReference type="EMBL" id="JAKUCV010005077">
    <property type="protein sequence ID" value="KAJ4832774.1"/>
    <property type="molecule type" value="Genomic_DNA"/>
</dbReference>
<comment type="caution">
    <text evidence="13">The sequence shown here is derived from an EMBL/GenBank/DDBJ whole genome shotgun (WGS) entry which is preliminary data.</text>
</comment>
<sequence>MATITFLHYIPILFLLWLLPIVLHYLFRKPSKPTTGRLNLPPSPPELPIIGSLHRLSTVAYIGFKNLKKYGSILYVRLATYPVIVVNSASLAVEVFKTQDLNFSWRTRSPFGDVVLFGSESSFFNSPYGDYWKFMKKLSVTELLGAAQIKRSYKVRREELDRFLHKMLEKSEKGEVVDLSGEILTLTNNSTCRMLMSTRVSGEDNEAERCRVLVNDSFQLASKLAIAYVFGPFKNCIIWFFRKQLEEIPRGYDELFEKLLREHEERAKVHGYDREDKDLMDILLKVYHSEDAEFKITRTQMKTYFLDLFTGGTGTTTDGILWVMANLINRPSVFNKVREEIESVVGKNRLVEESDVPNLHYLQAVVKETFRLYPPVPVFDRVPHQSCKLGGYDVPKGMTVVLDVHTIMRDPEAWDNPDEFIPERFMDIPPNKEHDNNLKQTIAQNLNQNFIPFGGGRRMCPGQNLTSSLTHSSVAAMVQCFDWKSCGGGGKVDMQPRTGITLGLAQPLTCVPTLHFNPFDV</sequence>
<organism evidence="13 14">
    <name type="scientific">Turnera subulata</name>
    <dbReference type="NCBI Taxonomy" id="218843"/>
    <lineage>
        <taxon>Eukaryota</taxon>
        <taxon>Viridiplantae</taxon>
        <taxon>Streptophyta</taxon>
        <taxon>Embryophyta</taxon>
        <taxon>Tracheophyta</taxon>
        <taxon>Spermatophyta</taxon>
        <taxon>Magnoliopsida</taxon>
        <taxon>eudicotyledons</taxon>
        <taxon>Gunneridae</taxon>
        <taxon>Pentapetalae</taxon>
        <taxon>rosids</taxon>
        <taxon>fabids</taxon>
        <taxon>Malpighiales</taxon>
        <taxon>Passifloraceae</taxon>
        <taxon>Turnera</taxon>
    </lineage>
</organism>
<dbReference type="OrthoDB" id="1470350at2759"/>
<dbReference type="GO" id="GO:0004497">
    <property type="term" value="F:monooxygenase activity"/>
    <property type="evidence" value="ECO:0007669"/>
    <property type="project" value="UniProtKB-KW"/>
</dbReference>
<proteinExistence type="inferred from homology"/>
<dbReference type="PANTHER" id="PTHR47943">
    <property type="entry name" value="CYTOCHROME P450 93A3-LIKE"/>
    <property type="match status" value="1"/>
</dbReference>
<name>A0A9Q0FJQ9_9ROSI</name>
<keyword evidence="9 12" id="KW-0472">Membrane</keyword>
<keyword evidence="12" id="KW-1133">Transmembrane helix</keyword>
<keyword evidence="4 10" id="KW-0349">Heme</keyword>
<reference evidence="13" key="2">
    <citation type="journal article" date="2023" name="Plants (Basel)">
        <title>Annotation of the Turnera subulata (Passifloraceae) Draft Genome Reveals the S-Locus Evolved after the Divergence of Turneroideae from Passifloroideae in a Stepwise Manner.</title>
        <authorList>
            <person name="Henning P.M."/>
            <person name="Roalson E.H."/>
            <person name="Mir W."/>
            <person name="McCubbin A.G."/>
            <person name="Shore J.S."/>
        </authorList>
    </citation>
    <scope>NUCLEOTIDE SEQUENCE</scope>
    <source>
        <strain evidence="13">F60SS</strain>
    </source>
</reference>
<dbReference type="GO" id="GO:0005506">
    <property type="term" value="F:iron ion binding"/>
    <property type="evidence" value="ECO:0007669"/>
    <property type="project" value="InterPro"/>
</dbReference>
<dbReference type="PANTHER" id="PTHR47943:SF8">
    <property type="entry name" value="CYTOCHROME P450"/>
    <property type="match status" value="1"/>
</dbReference>
<comment type="subcellular location">
    <subcellularLocation>
        <location evidence="2">Membrane</location>
    </subcellularLocation>
</comment>
<evidence type="ECO:0000256" key="3">
    <source>
        <dbReference type="ARBA" id="ARBA00010617"/>
    </source>
</evidence>
<keyword evidence="14" id="KW-1185">Reference proteome</keyword>
<comment type="similarity">
    <text evidence="3 11">Belongs to the cytochrome P450 family.</text>
</comment>
<comment type="cofactor">
    <cofactor evidence="1 10">
        <name>heme</name>
        <dbReference type="ChEBI" id="CHEBI:30413"/>
    </cofactor>
</comment>
<evidence type="ECO:0000256" key="5">
    <source>
        <dbReference type="ARBA" id="ARBA00022723"/>
    </source>
</evidence>
<dbReference type="Pfam" id="PF00067">
    <property type="entry name" value="p450"/>
    <property type="match status" value="1"/>
</dbReference>
<feature type="transmembrane region" description="Helical" evidence="12">
    <location>
        <begin position="74"/>
        <end position="93"/>
    </location>
</feature>
<keyword evidence="5 10" id="KW-0479">Metal-binding</keyword>
<dbReference type="AlphaFoldDB" id="A0A9Q0FJQ9"/>
<keyword evidence="8 11" id="KW-0503">Monooxygenase</keyword>
<accession>A0A9Q0FJQ9</accession>
<keyword evidence="6 11" id="KW-0560">Oxidoreductase</keyword>
<evidence type="ECO:0000256" key="4">
    <source>
        <dbReference type="ARBA" id="ARBA00022617"/>
    </source>
</evidence>
<dbReference type="Gene3D" id="1.10.630.10">
    <property type="entry name" value="Cytochrome P450"/>
    <property type="match status" value="1"/>
</dbReference>
<dbReference type="GO" id="GO:0016705">
    <property type="term" value="F:oxidoreductase activity, acting on paired donors, with incorporation or reduction of molecular oxygen"/>
    <property type="evidence" value="ECO:0007669"/>
    <property type="project" value="InterPro"/>
</dbReference>
<feature type="transmembrane region" description="Helical" evidence="12">
    <location>
        <begin position="6"/>
        <end position="27"/>
    </location>
</feature>
<feature type="binding site" description="axial binding residue" evidence="10">
    <location>
        <position position="460"/>
    </location>
    <ligand>
        <name>heme</name>
        <dbReference type="ChEBI" id="CHEBI:30413"/>
    </ligand>
    <ligandPart>
        <name>Fe</name>
        <dbReference type="ChEBI" id="CHEBI:18248"/>
    </ligandPart>
</feature>
<evidence type="ECO:0000256" key="9">
    <source>
        <dbReference type="ARBA" id="ARBA00023136"/>
    </source>
</evidence>
<gene>
    <name evidence="13" type="ORF">Tsubulata_040514</name>
</gene>
<dbReference type="InterPro" id="IPR001128">
    <property type="entry name" value="Cyt_P450"/>
</dbReference>
<dbReference type="GO" id="GO:0020037">
    <property type="term" value="F:heme binding"/>
    <property type="evidence" value="ECO:0007669"/>
    <property type="project" value="InterPro"/>
</dbReference>
<evidence type="ECO:0000313" key="14">
    <source>
        <dbReference type="Proteomes" id="UP001141552"/>
    </source>
</evidence>